<sequence length="126" mass="11520">MVVSWVVGCAGFAGGSWVAVVGGGVLGGGVVPDLPVVPGVAVVGGGVLGGGVVPDLPVVPGVAVVGGGEPGGEVVPDLPAAAAAAVEVRGSDGGALAFAASVTFPLSPAMEAAPSMILPAAAAAFI</sequence>
<comment type="caution">
    <text evidence="1">The sequence shown here is derived from an EMBL/GenBank/DDBJ whole genome shotgun (WGS) entry which is preliminary data.</text>
</comment>
<gene>
    <name evidence="1" type="ORF">BZL29_8201</name>
</gene>
<reference evidence="1 2" key="1">
    <citation type="submission" date="2017-02" db="EMBL/GenBank/DDBJ databases">
        <title>Complete genome sequences of Mycobacterium kansasii strains isolated from rhesus macaques.</title>
        <authorList>
            <person name="Panda A."/>
            <person name="Nagaraj S."/>
            <person name="Zhao X."/>
            <person name="Tettelin H."/>
            <person name="Detolla L.J."/>
        </authorList>
    </citation>
    <scope>NUCLEOTIDE SEQUENCE [LARGE SCALE GENOMIC DNA]</scope>
    <source>
        <strain evidence="1 2">11-3469</strain>
    </source>
</reference>
<dbReference type="EMBL" id="MVBN01000013">
    <property type="protein sequence ID" value="OOK64380.1"/>
    <property type="molecule type" value="Genomic_DNA"/>
</dbReference>
<evidence type="ECO:0000313" key="2">
    <source>
        <dbReference type="Proteomes" id="UP000188532"/>
    </source>
</evidence>
<protein>
    <submittedName>
        <fullName evidence="1">Uncharacterized protein</fullName>
    </submittedName>
</protein>
<organism evidence="1 2">
    <name type="scientific">Mycobacterium kansasii</name>
    <dbReference type="NCBI Taxonomy" id="1768"/>
    <lineage>
        <taxon>Bacteria</taxon>
        <taxon>Bacillati</taxon>
        <taxon>Actinomycetota</taxon>
        <taxon>Actinomycetes</taxon>
        <taxon>Mycobacteriales</taxon>
        <taxon>Mycobacteriaceae</taxon>
        <taxon>Mycobacterium</taxon>
    </lineage>
</organism>
<dbReference type="Proteomes" id="UP000188532">
    <property type="component" value="Unassembled WGS sequence"/>
</dbReference>
<proteinExistence type="predicted"/>
<name>A0A1V3WBT0_MYCKA</name>
<dbReference type="AlphaFoldDB" id="A0A1V3WBT0"/>
<accession>A0A1V3WBT0</accession>
<evidence type="ECO:0000313" key="1">
    <source>
        <dbReference type="EMBL" id="OOK64380.1"/>
    </source>
</evidence>